<dbReference type="AlphaFoldDB" id="Q9Z5U4"/>
<dbReference type="EMBL" id="AF124349">
    <property type="protein sequence ID" value="AAD19717.1"/>
    <property type="molecule type" value="Genomic_DNA"/>
</dbReference>
<dbReference type="InterPro" id="IPR036291">
    <property type="entry name" value="NAD(P)-bd_dom_sf"/>
</dbReference>
<evidence type="ECO:0000256" key="2">
    <source>
        <dbReference type="ARBA" id="ARBA00023002"/>
    </source>
</evidence>
<accession>Q9Z5U4</accession>
<sequence length="104" mass="11448">MGHILITGAGSGFGKEIAFRLAEQGHAVIAAVEIQPQIFALQQEAQKCGLSLSIEKLDITDPADRAKAWQWDVDILLNNVGISEAVRLSIFRQKIFGNNLKSMW</sequence>
<proteinExistence type="inferred from homology"/>
<name>Q9Z5U4_ZYMMB</name>
<dbReference type="InterPro" id="IPR002347">
    <property type="entry name" value="SDR_fam"/>
</dbReference>
<dbReference type="GO" id="GO:0016491">
    <property type="term" value="F:oxidoreductase activity"/>
    <property type="evidence" value="ECO:0007669"/>
    <property type="project" value="UniProtKB-KW"/>
</dbReference>
<organism evidence="3">
    <name type="scientific">Zymomonas mobilis</name>
    <dbReference type="NCBI Taxonomy" id="542"/>
    <lineage>
        <taxon>Bacteria</taxon>
        <taxon>Pseudomonadati</taxon>
        <taxon>Pseudomonadota</taxon>
        <taxon>Alphaproteobacteria</taxon>
        <taxon>Sphingomonadales</taxon>
        <taxon>Zymomonadaceae</taxon>
        <taxon>Zymomonas</taxon>
    </lineage>
</organism>
<reference evidence="3" key="1">
    <citation type="submission" date="1999-01" db="EMBL/GenBank/DDBJ databases">
        <title>Sequence analysis of 41A4 fosmid clone of Zymomonas mobilis.</title>
        <authorList>
            <person name="Um H.W."/>
            <person name="Kang H.S."/>
        </authorList>
    </citation>
    <scope>NUCLEOTIDE SEQUENCE</scope>
    <source>
        <strain evidence="3">ZM4</strain>
    </source>
</reference>
<evidence type="ECO:0000256" key="1">
    <source>
        <dbReference type="ARBA" id="ARBA00006484"/>
    </source>
</evidence>
<dbReference type="PANTHER" id="PTHR42901">
    <property type="entry name" value="ALCOHOL DEHYDROGENASE"/>
    <property type="match status" value="1"/>
</dbReference>
<dbReference type="PANTHER" id="PTHR42901:SF1">
    <property type="entry name" value="ALCOHOL DEHYDROGENASE"/>
    <property type="match status" value="1"/>
</dbReference>
<dbReference type="Gene3D" id="3.40.50.720">
    <property type="entry name" value="NAD(P)-binding Rossmann-like Domain"/>
    <property type="match status" value="1"/>
</dbReference>
<evidence type="ECO:0000313" key="3">
    <source>
        <dbReference type="EMBL" id="AAD19717.1"/>
    </source>
</evidence>
<protein>
    <submittedName>
        <fullName evidence="3">Putative oxidoreductase</fullName>
    </submittedName>
</protein>
<comment type="similarity">
    <text evidence="1">Belongs to the short-chain dehydrogenases/reductases (SDR) family.</text>
</comment>
<dbReference type="PRINTS" id="PR00081">
    <property type="entry name" value="GDHRDH"/>
</dbReference>
<dbReference type="Pfam" id="PF00106">
    <property type="entry name" value="adh_short"/>
    <property type="match status" value="1"/>
</dbReference>
<keyword evidence="2" id="KW-0560">Oxidoreductase</keyword>
<dbReference type="SUPFAM" id="SSF51735">
    <property type="entry name" value="NAD(P)-binding Rossmann-fold domains"/>
    <property type="match status" value="1"/>
</dbReference>